<dbReference type="RefSeq" id="XP_033600807.1">
    <property type="nucleotide sequence ID" value="XM_033740983.1"/>
</dbReference>
<protein>
    <submittedName>
        <fullName evidence="1">Uncharacterized protein</fullName>
    </submittedName>
</protein>
<gene>
    <name evidence="1" type="ORF">EJ05DRAFT_348752</name>
</gene>
<dbReference type="EMBL" id="ML996571">
    <property type="protein sequence ID" value="KAF2758356.1"/>
    <property type="molecule type" value="Genomic_DNA"/>
</dbReference>
<name>A0A6A6W8Y9_9PEZI</name>
<reference evidence="1" key="1">
    <citation type="journal article" date="2020" name="Stud. Mycol.">
        <title>101 Dothideomycetes genomes: a test case for predicting lifestyles and emergence of pathogens.</title>
        <authorList>
            <person name="Haridas S."/>
            <person name="Albert R."/>
            <person name="Binder M."/>
            <person name="Bloem J."/>
            <person name="Labutti K."/>
            <person name="Salamov A."/>
            <person name="Andreopoulos B."/>
            <person name="Baker S."/>
            <person name="Barry K."/>
            <person name="Bills G."/>
            <person name="Bluhm B."/>
            <person name="Cannon C."/>
            <person name="Castanera R."/>
            <person name="Culley D."/>
            <person name="Daum C."/>
            <person name="Ezra D."/>
            <person name="Gonzalez J."/>
            <person name="Henrissat B."/>
            <person name="Kuo A."/>
            <person name="Liang C."/>
            <person name="Lipzen A."/>
            <person name="Lutzoni F."/>
            <person name="Magnuson J."/>
            <person name="Mondo S."/>
            <person name="Nolan M."/>
            <person name="Ohm R."/>
            <person name="Pangilinan J."/>
            <person name="Park H.-J."/>
            <person name="Ramirez L."/>
            <person name="Alfaro M."/>
            <person name="Sun H."/>
            <person name="Tritt A."/>
            <person name="Yoshinaga Y."/>
            <person name="Zwiers L.-H."/>
            <person name="Turgeon B."/>
            <person name="Goodwin S."/>
            <person name="Spatafora J."/>
            <person name="Crous P."/>
            <person name="Grigoriev I."/>
        </authorList>
    </citation>
    <scope>NUCLEOTIDE SEQUENCE</scope>
    <source>
        <strain evidence="1">CBS 121739</strain>
    </source>
</reference>
<dbReference type="GeneID" id="54482037"/>
<evidence type="ECO:0000313" key="2">
    <source>
        <dbReference type="Proteomes" id="UP000799437"/>
    </source>
</evidence>
<proteinExistence type="predicted"/>
<accession>A0A6A6W8Y9</accession>
<keyword evidence="2" id="KW-1185">Reference proteome</keyword>
<dbReference type="Proteomes" id="UP000799437">
    <property type="component" value="Unassembled WGS sequence"/>
</dbReference>
<sequence>MPDTKPYLVVHGGQASGISVILYLRVSVLYGTIWEMFRLQSSLLHSSLSFLFGTSLRDATSKTSIFARLVEVDFELVATVASCLRVRYIIYITLQARTASEKKARQPAK</sequence>
<evidence type="ECO:0000313" key="1">
    <source>
        <dbReference type="EMBL" id="KAF2758356.1"/>
    </source>
</evidence>
<organism evidence="1 2">
    <name type="scientific">Pseudovirgaria hyperparasitica</name>
    <dbReference type="NCBI Taxonomy" id="470096"/>
    <lineage>
        <taxon>Eukaryota</taxon>
        <taxon>Fungi</taxon>
        <taxon>Dikarya</taxon>
        <taxon>Ascomycota</taxon>
        <taxon>Pezizomycotina</taxon>
        <taxon>Dothideomycetes</taxon>
        <taxon>Dothideomycetes incertae sedis</taxon>
        <taxon>Acrospermales</taxon>
        <taxon>Acrospermaceae</taxon>
        <taxon>Pseudovirgaria</taxon>
    </lineage>
</organism>
<dbReference type="AlphaFoldDB" id="A0A6A6W8Y9"/>